<dbReference type="CDD" id="cd04301">
    <property type="entry name" value="NAT_SF"/>
    <property type="match status" value="1"/>
</dbReference>
<evidence type="ECO:0000256" key="1">
    <source>
        <dbReference type="ARBA" id="ARBA00013184"/>
    </source>
</evidence>
<dbReference type="GO" id="GO:0004402">
    <property type="term" value="F:histone acetyltransferase activity"/>
    <property type="evidence" value="ECO:0007669"/>
    <property type="project" value="TreeGrafter"/>
</dbReference>
<dbReference type="PROSITE" id="PS51186">
    <property type="entry name" value="GNAT"/>
    <property type="match status" value="1"/>
</dbReference>
<comment type="similarity">
    <text evidence="6">Belongs to the acetyltransferase family. NAA60 subfamily.</text>
</comment>
<dbReference type="Pfam" id="PF00583">
    <property type="entry name" value="Acetyltransf_1"/>
    <property type="match status" value="1"/>
</dbReference>
<evidence type="ECO:0000313" key="12">
    <source>
        <dbReference type="EMBL" id="UTD00755.1"/>
    </source>
</evidence>
<evidence type="ECO:0000256" key="2">
    <source>
        <dbReference type="ARBA" id="ARBA00022679"/>
    </source>
</evidence>
<evidence type="ECO:0000259" key="11">
    <source>
        <dbReference type="PROSITE" id="PS51186"/>
    </source>
</evidence>
<dbReference type="PANTHER" id="PTHR14744">
    <property type="entry name" value="N-ALPHA-ACETYLTRANSFERASE 60"/>
    <property type="match status" value="1"/>
</dbReference>
<evidence type="ECO:0000256" key="7">
    <source>
        <dbReference type="ARBA" id="ARBA00026111"/>
    </source>
</evidence>
<sequence length="152" mass="18101">MQDWIKYRIPKKLLDNKNKNIKIEEFNESKHKDIIPQIYADAFCDKAWESDWYKIDLFNSAACFIAKYNEEYAGFIISFIKENSAYISVIAVLKKYQKCGIGISLINRVINYFKNQDLEIYLDVESKNKTAINWYNKRGFVQIIEEKNMEKK</sequence>
<name>A0A9Q9EZD2_TREDN</name>
<evidence type="ECO:0000256" key="6">
    <source>
        <dbReference type="ARBA" id="ARBA00025774"/>
    </source>
</evidence>
<dbReference type="EMBL" id="CP051635">
    <property type="protein sequence ID" value="UTD00755.1"/>
    <property type="molecule type" value="Genomic_DNA"/>
</dbReference>
<evidence type="ECO:0000256" key="3">
    <source>
        <dbReference type="ARBA" id="ARBA00022829"/>
    </source>
</evidence>
<dbReference type="InterPro" id="IPR016181">
    <property type="entry name" value="Acyl_CoA_acyltransferase"/>
</dbReference>
<dbReference type="PANTHER" id="PTHR14744:SF15">
    <property type="entry name" value="N-ALPHA-ACETYLTRANSFERASE 60"/>
    <property type="match status" value="1"/>
</dbReference>
<evidence type="ECO:0000256" key="10">
    <source>
        <dbReference type="ARBA" id="ARBA00048848"/>
    </source>
</evidence>
<reference evidence="12" key="1">
    <citation type="submission" date="2020-04" db="EMBL/GenBank/DDBJ databases">
        <title>Comparative genomics of oral phylogroup-2 Treponema strains.</title>
        <authorList>
            <person name="Zeng H."/>
            <person name="Chan Y.K."/>
            <person name="Watt R.M."/>
        </authorList>
    </citation>
    <scope>NUCLEOTIDE SEQUENCE</scope>
    <source>
        <strain evidence="12">OMZ 905</strain>
    </source>
</reference>
<dbReference type="SUPFAM" id="SSF55729">
    <property type="entry name" value="Acyl-CoA N-acyltransferases (Nat)"/>
    <property type="match status" value="1"/>
</dbReference>
<proteinExistence type="inferred from homology"/>
<evidence type="ECO:0000256" key="8">
    <source>
        <dbReference type="ARBA" id="ARBA00026144"/>
    </source>
</evidence>
<dbReference type="InterPro" id="IPR000182">
    <property type="entry name" value="GNAT_dom"/>
</dbReference>
<accession>A0A9Q9EZD2</accession>
<feature type="domain" description="N-acetyltransferase" evidence="11">
    <location>
        <begin position="21"/>
        <end position="152"/>
    </location>
</feature>
<organism evidence="12 13">
    <name type="scientific">Treponema denticola</name>
    <dbReference type="NCBI Taxonomy" id="158"/>
    <lineage>
        <taxon>Bacteria</taxon>
        <taxon>Pseudomonadati</taxon>
        <taxon>Spirochaetota</taxon>
        <taxon>Spirochaetia</taxon>
        <taxon>Spirochaetales</taxon>
        <taxon>Treponemataceae</taxon>
        <taxon>Treponema</taxon>
    </lineage>
</organism>
<keyword evidence="5" id="KW-0012">Acyltransferase</keyword>
<dbReference type="EC" id="2.3.1.259" evidence="7"/>
<gene>
    <name evidence="12" type="ORF">E4N86_08630</name>
</gene>
<dbReference type="AlphaFoldDB" id="A0A9Q9EZD2"/>
<keyword evidence="2" id="KW-0808">Transferase</keyword>
<keyword evidence="3" id="KW-0159">Chromosome partition</keyword>
<comment type="catalytic activity">
    <reaction evidence="9">
        <text>L-lysyl-[protein] + acetyl-CoA = N(6)-acetyl-L-lysyl-[protein] + CoA + H(+)</text>
        <dbReference type="Rhea" id="RHEA:45948"/>
        <dbReference type="Rhea" id="RHEA-COMP:9752"/>
        <dbReference type="Rhea" id="RHEA-COMP:10731"/>
        <dbReference type="ChEBI" id="CHEBI:15378"/>
        <dbReference type="ChEBI" id="CHEBI:29969"/>
        <dbReference type="ChEBI" id="CHEBI:57287"/>
        <dbReference type="ChEBI" id="CHEBI:57288"/>
        <dbReference type="ChEBI" id="CHEBI:61930"/>
        <dbReference type="EC" id="2.3.1.48"/>
    </reaction>
</comment>
<evidence type="ECO:0000256" key="5">
    <source>
        <dbReference type="ARBA" id="ARBA00023315"/>
    </source>
</evidence>
<keyword evidence="4" id="KW-0156">Chromatin regulator</keyword>
<dbReference type="GO" id="GO:0007059">
    <property type="term" value="P:chromosome segregation"/>
    <property type="evidence" value="ECO:0007669"/>
    <property type="project" value="UniProtKB-KW"/>
</dbReference>
<dbReference type="InterPro" id="IPR045141">
    <property type="entry name" value="NAA60-like"/>
</dbReference>
<comment type="catalytic activity">
    <reaction evidence="10">
        <text>N-terminal L-methionyl-[transmembrane protein] + acetyl-CoA = N-terminal N(alpha)-acetyl-L-methionyl-[transmembrane protein] + CoA + H(+)</text>
        <dbReference type="Rhea" id="RHEA:50604"/>
        <dbReference type="Rhea" id="RHEA-COMP:12745"/>
        <dbReference type="Rhea" id="RHEA-COMP:12746"/>
        <dbReference type="ChEBI" id="CHEBI:15378"/>
        <dbReference type="ChEBI" id="CHEBI:57287"/>
        <dbReference type="ChEBI" id="CHEBI:57288"/>
        <dbReference type="ChEBI" id="CHEBI:64731"/>
        <dbReference type="ChEBI" id="CHEBI:133414"/>
        <dbReference type="EC" id="2.3.1.259"/>
    </reaction>
</comment>
<evidence type="ECO:0000313" key="13">
    <source>
        <dbReference type="Proteomes" id="UP001056981"/>
    </source>
</evidence>
<dbReference type="RefSeq" id="WP_253717817.1">
    <property type="nucleotide sequence ID" value="NZ_CP051522.1"/>
</dbReference>
<evidence type="ECO:0000256" key="9">
    <source>
        <dbReference type="ARBA" id="ARBA00048017"/>
    </source>
</evidence>
<dbReference type="Proteomes" id="UP001056981">
    <property type="component" value="Chromosome"/>
</dbReference>
<dbReference type="EC" id="2.3.1.48" evidence="1"/>
<dbReference type="Gene3D" id="3.40.630.30">
    <property type="match status" value="1"/>
</dbReference>
<protein>
    <recommendedName>
        <fullName evidence="8">N-alpha-acetyltransferase 60</fullName>
        <ecNumber evidence="7">2.3.1.259</ecNumber>
        <ecNumber evidence="1">2.3.1.48</ecNumber>
    </recommendedName>
</protein>
<dbReference type="GO" id="GO:0120518">
    <property type="term" value="F:protein N-terminal-methionine acetyltransferase activity"/>
    <property type="evidence" value="ECO:0007669"/>
    <property type="project" value="UniProtKB-EC"/>
</dbReference>
<evidence type="ECO:0000256" key="4">
    <source>
        <dbReference type="ARBA" id="ARBA00022853"/>
    </source>
</evidence>